<dbReference type="Pfam" id="PF03819">
    <property type="entry name" value="MazG"/>
    <property type="match status" value="1"/>
</dbReference>
<reference evidence="3 4" key="1">
    <citation type="submission" date="2018-09" db="EMBL/GenBank/DDBJ databases">
        <title>Optimization and identification of Corynebacterium falsenii FN1-14 from fish paste.</title>
        <authorList>
            <person name="Daroonpunt R."/>
            <person name="Tanasupawat S."/>
        </authorList>
    </citation>
    <scope>NUCLEOTIDE SEQUENCE [LARGE SCALE GENOMIC DNA]</scope>
    <source>
        <strain evidence="3 4">FN1-14</strain>
    </source>
</reference>
<feature type="compositionally biased region" description="Gly residues" evidence="1">
    <location>
        <begin position="114"/>
        <end position="129"/>
    </location>
</feature>
<gene>
    <name evidence="3" type="ORF">D3M95_00080</name>
</gene>
<dbReference type="GO" id="GO:0046081">
    <property type="term" value="P:dUTP catabolic process"/>
    <property type="evidence" value="ECO:0007669"/>
    <property type="project" value="TreeGrafter"/>
</dbReference>
<dbReference type="Gene3D" id="1.10.287.1080">
    <property type="entry name" value="MazG-like"/>
    <property type="match status" value="1"/>
</dbReference>
<dbReference type="AlphaFoldDB" id="A0A418Q9K9"/>
<dbReference type="InterPro" id="IPR004518">
    <property type="entry name" value="MazG-like_dom"/>
</dbReference>
<feature type="compositionally biased region" description="Low complexity" evidence="1">
    <location>
        <begin position="354"/>
        <end position="365"/>
    </location>
</feature>
<organism evidence="3 4">
    <name type="scientific">Corynebacterium falsenii</name>
    <dbReference type="NCBI Taxonomy" id="108486"/>
    <lineage>
        <taxon>Bacteria</taxon>
        <taxon>Bacillati</taxon>
        <taxon>Actinomycetota</taxon>
        <taxon>Actinomycetes</taxon>
        <taxon>Mycobacteriales</taxon>
        <taxon>Corynebacteriaceae</taxon>
        <taxon>Corynebacterium</taxon>
    </lineage>
</organism>
<dbReference type="CDD" id="cd11528">
    <property type="entry name" value="NTP-PPase_MazG_Nterm"/>
    <property type="match status" value="1"/>
</dbReference>
<name>A0A418Q9K9_9CORY</name>
<keyword evidence="4" id="KW-1185">Reference proteome</keyword>
<dbReference type="GO" id="GO:0046061">
    <property type="term" value="P:dATP catabolic process"/>
    <property type="evidence" value="ECO:0007669"/>
    <property type="project" value="TreeGrafter"/>
</dbReference>
<evidence type="ECO:0000313" key="4">
    <source>
        <dbReference type="Proteomes" id="UP000285278"/>
    </source>
</evidence>
<dbReference type="PANTHER" id="PTHR30522">
    <property type="entry name" value="NUCLEOSIDE TRIPHOSPHATE PYROPHOSPHOHYDROLASE"/>
    <property type="match status" value="1"/>
</dbReference>
<dbReference type="InterPro" id="IPR011551">
    <property type="entry name" value="NTP_PyrPHydrolase_MazG"/>
</dbReference>
<protein>
    <recommendedName>
        <fullName evidence="2">NTP pyrophosphohydrolase MazG-like domain-containing protein</fullName>
    </recommendedName>
</protein>
<feature type="compositionally biased region" description="Basic and acidic residues" evidence="1">
    <location>
        <begin position="341"/>
        <end position="353"/>
    </location>
</feature>
<comment type="caution">
    <text evidence="3">The sequence shown here is derived from an EMBL/GenBank/DDBJ whole genome shotgun (WGS) entry which is preliminary data.</text>
</comment>
<dbReference type="Proteomes" id="UP000285278">
    <property type="component" value="Unassembled WGS sequence"/>
</dbReference>
<feature type="region of interest" description="Disordered" evidence="1">
    <location>
        <begin position="409"/>
        <end position="448"/>
    </location>
</feature>
<dbReference type="GO" id="GO:0006203">
    <property type="term" value="P:dGTP catabolic process"/>
    <property type="evidence" value="ECO:0007669"/>
    <property type="project" value="TreeGrafter"/>
</dbReference>
<feature type="compositionally biased region" description="Low complexity" evidence="1">
    <location>
        <begin position="418"/>
        <end position="434"/>
    </location>
</feature>
<dbReference type="GO" id="GO:0046052">
    <property type="term" value="P:UTP catabolic process"/>
    <property type="evidence" value="ECO:0007669"/>
    <property type="project" value="TreeGrafter"/>
</dbReference>
<sequence>MAVVLLDPRFPGMIPVDAVDLLRNDVSYTEEVPIRVRWVIADLGGHTVDESDVLVTTDPENELVLFRLEQGEEMITAPSLAVHLEPAKELEAGSAGASEPSSLDAATSATTAGELGGGQGVSGAAGSGGAKHAKSDADADVDTDVDTEDVQYSGGGVVDGEIVGTDEHTVAVAGLRRTARTEVPASVMDEIEDAVALMARSLRQGEWERSMTHQSLMAYLREETDELDRTIELAQAYGEDEAPEWLEQDLCSELSDILLQVLFHAEIANRRGAFDIGHVAGAFVAKLRSRAPYLFEEIERDVPRTEQDRLWDEGKKRERSARVEKYGEEYAEYLERKDAAADKNADKNADKAADNAANETAATTKSADEAAEQSGEKSGEGVQEQPRVEPHAKTFPAVNSTQLPQHKAAFTGRASGDQPAQAQPSQEASQQVAQHAGPQSGSALAAAEQVIREARQMGLRDADIPTDIRFPMVGLELDEPGESDRRLMDAVSAFRAQLQQLETGANERKNDSKNN</sequence>
<dbReference type="SUPFAM" id="SSF101386">
    <property type="entry name" value="all-alpha NTP pyrophosphatases"/>
    <property type="match status" value="1"/>
</dbReference>
<evidence type="ECO:0000256" key="1">
    <source>
        <dbReference type="SAM" id="MobiDB-lite"/>
    </source>
</evidence>
<feature type="compositionally biased region" description="Low complexity" evidence="1">
    <location>
        <begin position="92"/>
        <end position="113"/>
    </location>
</feature>
<dbReference type="GO" id="GO:0046047">
    <property type="term" value="P:TTP catabolic process"/>
    <property type="evidence" value="ECO:0007669"/>
    <property type="project" value="TreeGrafter"/>
</dbReference>
<feature type="region of interest" description="Disordered" evidence="1">
    <location>
        <begin position="91"/>
        <end position="144"/>
    </location>
</feature>
<proteinExistence type="predicted"/>
<dbReference type="GO" id="GO:0047429">
    <property type="term" value="F:nucleoside triphosphate diphosphatase activity"/>
    <property type="evidence" value="ECO:0007669"/>
    <property type="project" value="TreeGrafter"/>
</dbReference>
<dbReference type="InterPro" id="IPR048015">
    <property type="entry name" value="NTP-PPase_MazG-like_N"/>
</dbReference>
<feature type="region of interest" description="Disordered" evidence="1">
    <location>
        <begin position="341"/>
        <end position="388"/>
    </location>
</feature>
<dbReference type="GO" id="GO:0046076">
    <property type="term" value="P:dTTP catabolic process"/>
    <property type="evidence" value="ECO:0007669"/>
    <property type="project" value="TreeGrafter"/>
</dbReference>
<dbReference type="EMBL" id="QXJK01000001">
    <property type="protein sequence ID" value="RIX36656.1"/>
    <property type="molecule type" value="Genomic_DNA"/>
</dbReference>
<feature type="domain" description="NTP pyrophosphohydrolase MazG-like" evidence="2">
    <location>
        <begin position="212"/>
        <end position="295"/>
    </location>
</feature>
<evidence type="ECO:0000259" key="2">
    <source>
        <dbReference type="Pfam" id="PF03819"/>
    </source>
</evidence>
<dbReference type="STRING" id="1451189.CFAL_08385"/>
<dbReference type="RefSeq" id="WP_119664041.1">
    <property type="nucleotide sequence ID" value="NZ_QXJK01000001.1"/>
</dbReference>
<dbReference type="OrthoDB" id="9808939at2"/>
<accession>A0A418Q9K9</accession>
<evidence type="ECO:0000313" key="3">
    <source>
        <dbReference type="EMBL" id="RIX36656.1"/>
    </source>
</evidence>
<dbReference type="PANTHER" id="PTHR30522:SF0">
    <property type="entry name" value="NUCLEOSIDE TRIPHOSPHATE PYROPHOSPHOHYDROLASE"/>
    <property type="match status" value="1"/>
</dbReference>